<sequence length="263" mass="29518">MNERVLAFQDGGFGILTPGNGNAREPRVLVLLNAGFMPRSGAFRLHVELARSLALRGITTVRCEMPGVGDSHGQLHWPAWPRQVLDQVCADTGCASVAVGGICSAADDAWRLAQVDERVDGLLLVDAFATGGFWLHWGRLGLLRRRSWRRRWKALGQVFKRSAPSEPTDDDLRAWPRPEQARSGMQALQRRGARMLFVYTGGSASYFLHPRQFQRTWGCDADGTQVRFQHWRDCDHLMFRPQDRLRLADTVGEWMGGHQAQAA</sequence>
<evidence type="ECO:0000313" key="1">
    <source>
        <dbReference type="EMBL" id="TXK64464.1"/>
    </source>
</evidence>
<dbReference type="EMBL" id="VRTS01000003">
    <property type="protein sequence ID" value="TXK64464.1"/>
    <property type="molecule type" value="Genomic_DNA"/>
</dbReference>
<dbReference type="AlphaFoldDB" id="A0A5C8KXA8"/>
<keyword evidence="2" id="KW-1185">Reference proteome</keyword>
<dbReference type="InterPro" id="IPR029058">
    <property type="entry name" value="AB_hydrolase_fold"/>
</dbReference>
<dbReference type="Gene3D" id="3.40.50.1820">
    <property type="entry name" value="alpha/beta hydrolase"/>
    <property type="match status" value="1"/>
</dbReference>
<comment type="caution">
    <text evidence="1">The sequence shown here is derived from an EMBL/GenBank/DDBJ whole genome shotgun (WGS) entry which is preliminary data.</text>
</comment>
<dbReference type="RefSeq" id="WP_147891275.1">
    <property type="nucleotide sequence ID" value="NZ_VRTS01000003.1"/>
</dbReference>
<accession>A0A5C8KXA8</accession>
<dbReference type="OrthoDB" id="249225at2"/>
<evidence type="ECO:0008006" key="3">
    <source>
        <dbReference type="Google" id="ProtNLM"/>
    </source>
</evidence>
<dbReference type="SUPFAM" id="SSF53474">
    <property type="entry name" value="alpha/beta-Hydrolases"/>
    <property type="match status" value="1"/>
</dbReference>
<name>A0A5C8KXA8_9GAMM</name>
<protein>
    <recommendedName>
        <fullName evidence="3">Alpha/beta hydrolase</fullName>
    </recommendedName>
</protein>
<dbReference type="Proteomes" id="UP000321248">
    <property type="component" value="Unassembled WGS sequence"/>
</dbReference>
<reference evidence="1 2" key="1">
    <citation type="submission" date="2019-08" db="EMBL/GenBank/DDBJ databases">
        <authorList>
            <person name="Karlyshev A.V."/>
        </authorList>
    </citation>
    <scope>NUCLEOTIDE SEQUENCE [LARGE SCALE GENOMIC DNA]</scope>
    <source>
        <strain evidence="1 2">Alg18-2.2</strain>
    </source>
</reference>
<organism evidence="1 2">
    <name type="scientific">Alkalisalibacterium limincola</name>
    <dbReference type="NCBI Taxonomy" id="2699169"/>
    <lineage>
        <taxon>Bacteria</taxon>
        <taxon>Pseudomonadati</taxon>
        <taxon>Pseudomonadota</taxon>
        <taxon>Gammaproteobacteria</taxon>
        <taxon>Lysobacterales</taxon>
        <taxon>Lysobacteraceae</taxon>
        <taxon>Alkalisalibacterium</taxon>
    </lineage>
</organism>
<evidence type="ECO:0000313" key="2">
    <source>
        <dbReference type="Proteomes" id="UP000321248"/>
    </source>
</evidence>
<proteinExistence type="predicted"/>
<gene>
    <name evidence="1" type="ORF">FU658_06125</name>
</gene>